<evidence type="ECO:0000256" key="5">
    <source>
        <dbReference type="ARBA" id="ARBA00022806"/>
    </source>
</evidence>
<dbReference type="Gene3D" id="1.10.10.160">
    <property type="match status" value="1"/>
</dbReference>
<dbReference type="Gene3D" id="3.40.50.10930">
    <property type="match status" value="1"/>
</dbReference>
<organism evidence="12 13">
    <name type="scientific">Thalassotalea agarivorans</name>
    <name type="common">Thalassomonas agarivorans</name>
    <dbReference type="NCBI Taxonomy" id="349064"/>
    <lineage>
        <taxon>Bacteria</taxon>
        <taxon>Pseudomonadati</taxon>
        <taxon>Pseudomonadota</taxon>
        <taxon>Gammaproteobacteria</taxon>
        <taxon>Alteromonadales</taxon>
        <taxon>Colwelliaceae</taxon>
        <taxon>Thalassotalea</taxon>
    </lineage>
</organism>
<evidence type="ECO:0000256" key="3">
    <source>
        <dbReference type="ARBA" id="ARBA00022763"/>
    </source>
</evidence>
<dbReference type="Gene3D" id="3.40.50.300">
    <property type="entry name" value="P-loop containing nucleotide triphosphate hydrolases"/>
    <property type="match status" value="2"/>
</dbReference>
<evidence type="ECO:0000256" key="10">
    <source>
        <dbReference type="HAMAP-Rule" id="MF_01486"/>
    </source>
</evidence>
<keyword evidence="2 10" id="KW-0547">Nucleotide-binding</keyword>
<name>A0A1I0EXN7_THASX</name>
<dbReference type="GO" id="GO:0003678">
    <property type="term" value="F:DNA helicase activity"/>
    <property type="evidence" value="ECO:0007669"/>
    <property type="project" value="UniProtKB-UniRule"/>
</dbReference>
<dbReference type="InterPro" id="IPR013986">
    <property type="entry name" value="DExx_box_DNA_helicase_dom_sf"/>
</dbReference>
<evidence type="ECO:0000256" key="1">
    <source>
        <dbReference type="ARBA" id="ARBA00022722"/>
    </source>
</evidence>
<keyword evidence="9 10" id="KW-0234">DNA repair</keyword>
<dbReference type="PANTHER" id="PTHR30591:SF1">
    <property type="entry name" value="RECBCD ENZYME SUBUNIT RECC"/>
    <property type="match status" value="1"/>
</dbReference>
<protein>
    <recommendedName>
        <fullName evidence="10">RecBCD enzyme subunit RecC</fullName>
    </recommendedName>
    <alternativeName>
        <fullName evidence="10">Exonuclease V subunit RecC</fullName>
        <shortName evidence="10">ExoV subunit RecC</shortName>
    </alternativeName>
    <alternativeName>
        <fullName evidence="10">Helicase/nuclease RecBCD subunit RecC</fullName>
    </alternativeName>
</protein>
<dbReference type="Gene3D" id="1.10.10.990">
    <property type="match status" value="1"/>
</dbReference>
<dbReference type="RefSeq" id="WP_281241762.1">
    <property type="nucleotide sequence ID" value="NZ_AP027363.1"/>
</dbReference>
<dbReference type="AlphaFoldDB" id="A0A1I0EXN7"/>
<comment type="miscellaneous">
    <text evidence="10">In the RecBCD complex, RecB has a slow 3'-5' helicase, an exonuclease activity and loads RecA onto ssDNA, RecD has a fast 5'-3' helicase activity, while RecC stimulates the ATPase and processivity of the RecB helicase and contributes to recognition of the Chi site.</text>
</comment>
<keyword evidence="4 10" id="KW-0378">Hydrolase</keyword>
<dbReference type="InterPro" id="IPR006697">
    <property type="entry name" value="RecC"/>
</dbReference>
<evidence type="ECO:0000256" key="2">
    <source>
        <dbReference type="ARBA" id="ARBA00022741"/>
    </source>
</evidence>
<evidence type="ECO:0000313" key="12">
    <source>
        <dbReference type="EMBL" id="SET49701.1"/>
    </source>
</evidence>
<dbReference type="InterPro" id="IPR041500">
    <property type="entry name" value="RecC_C"/>
</dbReference>
<dbReference type="PIRSF" id="PIRSF000980">
    <property type="entry name" value="RecC"/>
    <property type="match status" value="1"/>
</dbReference>
<dbReference type="GO" id="GO:0008854">
    <property type="term" value="F:exodeoxyribonuclease V activity"/>
    <property type="evidence" value="ECO:0007669"/>
    <property type="project" value="InterPro"/>
</dbReference>
<evidence type="ECO:0000256" key="7">
    <source>
        <dbReference type="ARBA" id="ARBA00022840"/>
    </source>
</evidence>
<keyword evidence="7 10" id="KW-0067">ATP-binding</keyword>
<evidence type="ECO:0000256" key="4">
    <source>
        <dbReference type="ARBA" id="ARBA00022801"/>
    </source>
</evidence>
<dbReference type="GO" id="GO:0003677">
    <property type="term" value="F:DNA binding"/>
    <property type="evidence" value="ECO:0007669"/>
    <property type="project" value="UniProtKB-UniRule"/>
</dbReference>
<keyword evidence="13" id="KW-1185">Reference proteome</keyword>
<evidence type="ECO:0000259" key="11">
    <source>
        <dbReference type="Pfam" id="PF17946"/>
    </source>
</evidence>
<keyword evidence="1 10" id="KW-0540">Nuclease</keyword>
<keyword evidence="3 10" id="KW-0227">DNA damage</keyword>
<comment type="function">
    <text evidence="10">A helicase/nuclease that prepares dsDNA breaks (DSB) for recombinational DNA repair. Binds to DSBs and unwinds DNA via a highly rapid and processive ATP-dependent bidirectional helicase activity. Unwinds dsDNA until it encounters a Chi (crossover hotspot instigator) sequence from the 3' direction. Cuts ssDNA a few nucleotides 3' to the Chi site. The properties and activities of the enzyme are changed at Chi. The Chi-altered holoenzyme produces a long 3'-ssDNA overhang and facilitates RecA-binding to the ssDNA for homologous DNA recombination and repair. Holoenzyme degrades any linearized DNA that is unable to undergo homologous recombination. In the holoenzyme this subunit recognizes the wild-type Chi sequence, and when added to isolated RecB increases its ATP-dependent helicase processivity.</text>
</comment>
<dbReference type="Pfam" id="PF04257">
    <property type="entry name" value="Exonuc_V_gamma"/>
    <property type="match status" value="1"/>
</dbReference>
<dbReference type="NCBIfam" id="TIGR01450">
    <property type="entry name" value="recC"/>
    <property type="match status" value="1"/>
</dbReference>
<proteinExistence type="inferred from homology"/>
<dbReference type="GO" id="GO:0009338">
    <property type="term" value="C:exodeoxyribonuclease V complex"/>
    <property type="evidence" value="ECO:0007669"/>
    <property type="project" value="InterPro"/>
</dbReference>
<dbReference type="Proteomes" id="UP000199308">
    <property type="component" value="Unassembled WGS sequence"/>
</dbReference>
<keyword evidence="8 10" id="KW-0238">DNA-binding</keyword>
<evidence type="ECO:0000313" key="13">
    <source>
        <dbReference type="Proteomes" id="UP000199308"/>
    </source>
</evidence>
<dbReference type="SUPFAM" id="SSF52540">
    <property type="entry name" value="P-loop containing nucleoside triphosphate hydrolases"/>
    <property type="match status" value="2"/>
</dbReference>
<dbReference type="EMBL" id="FOHK01000008">
    <property type="protein sequence ID" value="SET49701.1"/>
    <property type="molecule type" value="Genomic_DNA"/>
</dbReference>
<evidence type="ECO:0000256" key="9">
    <source>
        <dbReference type="ARBA" id="ARBA00023204"/>
    </source>
</evidence>
<evidence type="ECO:0000256" key="8">
    <source>
        <dbReference type="ARBA" id="ARBA00023125"/>
    </source>
</evidence>
<comment type="subunit">
    <text evidence="10">Heterotrimer of RecB, RecC and RecD. All subunits contribute to DNA-binding.</text>
</comment>
<dbReference type="InterPro" id="IPR027417">
    <property type="entry name" value="P-loop_NTPase"/>
</dbReference>
<dbReference type="PANTHER" id="PTHR30591">
    <property type="entry name" value="RECBCD ENZYME SUBUNIT RECC"/>
    <property type="match status" value="1"/>
</dbReference>
<dbReference type="GO" id="GO:0005524">
    <property type="term" value="F:ATP binding"/>
    <property type="evidence" value="ECO:0007669"/>
    <property type="project" value="UniProtKB-UniRule"/>
</dbReference>
<dbReference type="Pfam" id="PF17946">
    <property type="entry name" value="RecC_C"/>
    <property type="match status" value="1"/>
</dbReference>
<comment type="similarity">
    <text evidence="10">Belongs to the RecC family.</text>
</comment>
<reference evidence="12 13" key="1">
    <citation type="submission" date="2016-10" db="EMBL/GenBank/DDBJ databases">
        <authorList>
            <person name="de Groot N.N."/>
        </authorList>
    </citation>
    <scope>NUCLEOTIDE SEQUENCE [LARGE SCALE GENOMIC DNA]</scope>
    <source>
        <strain evidence="12 13">DSM 19706</strain>
    </source>
</reference>
<gene>
    <name evidence="10" type="primary">recC</name>
    <name evidence="12" type="ORF">SAMN05660429_01964</name>
</gene>
<accession>A0A1I0EXN7</accession>
<dbReference type="GO" id="GO:0000724">
    <property type="term" value="P:double-strand break repair via homologous recombination"/>
    <property type="evidence" value="ECO:0007669"/>
    <property type="project" value="UniProtKB-UniRule"/>
</dbReference>
<keyword evidence="6 10" id="KW-0269">Exonuclease</keyword>
<keyword evidence="5 10" id="KW-0347">Helicase</keyword>
<dbReference type="InterPro" id="IPR011335">
    <property type="entry name" value="Restrct_endonuc-II-like"/>
</dbReference>
<feature type="domain" description="RecC C-terminal" evidence="11">
    <location>
        <begin position="797"/>
        <end position="1031"/>
    </location>
</feature>
<dbReference type="SUPFAM" id="SSF52980">
    <property type="entry name" value="Restriction endonuclease-like"/>
    <property type="match status" value="1"/>
</dbReference>
<dbReference type="HAMAP" id="MF_01486">
    <property type="entry name" value="RecC"/>
    <property type="match status" value="1"/>
</dbReference>
<sequence>MIHLYPANKMENLLALYNKIHQVSPLSVFDKETIIVQNQGMQHWLSMSIANSRGIAMNTGYALPAQFLWKLVRTMVGEENMADPVLFSRDVLGWRIYQLFGEKSVKSDPAFAPIFSYIGAVEDPLKRFQLARQLADLFEQYLVFRPQWIHQWQAQNFTFDEAQPPQIQDAFTWQGKLWYLLTKDQNYDPIALIKLAIENLEQYQHKLPKRIAFFGINAMAPMWLELVNAVSDYTQVHFFHLNPCFDYWGDIQSEKQALSKLSAWTDESALALDIGNPLLANLGQQGKEFLALLQQYSTLDISAYEQIEEGERSPLNALQQVNQDILSLQDGRLSPQSLVDDSIIITSAHNALREIQGLHDWLLHQFNQDSSLTPKDVLVMCPQIEAYAPYINAVFARGWQDLDAALPPLPCSIADRTSKASDAVVIGFNQLISLPDNRFKVNDIIALLRLQPIQQKFGLNEEEIDKLSLWLEQVNVHWGLDQQHKATVLSAKEASNQYSWQQGLSRLLQGFAYSDSEAIVDDLFLSAAVEGTDALLLGKLCWFIEELQQFQYTLSTPRTLLEWKAYFTTLIDAFFAQDDEQTLVLQTVLENLGEHATQSQADMPVILNVVKAYLDLSFNQPDPGRQFMVGQVTFCSMIPMRSIPFKVIAILGLNDGEFPRQTIASSFDLMAQTTAKMGDRSRRGDDRYLFLEAIISARKNLYLSYQGRNIKNNKVKQPSLVLTEFVHYLEKAFGYEFKDGQGADVRQMPMQPYRESNYQGRYPSFDGKWHDMLGRSHQQTDNALHVTPSVEANEISLTLEQLAAFFQHPAKSFAKQNLGLSLEQTSVMLEDNEPFAVDFLAGYQLREAFVSALTQQQVDDRQVLLDTLSEQMKLEGDLPDLPTTEVLIAQYKEQSCEFADFIKQYTDNIEHIALSVPVKVPFNGASITVTLQANIMLAEQRVYHFRTSSPKGKDKFLLLMALLCVKAAQQNPQQTEGVSSTIKDVTSAIGHYFNSQNKKIDTLTISDEITDAIAMLQHFVALYLAGLTRLQMTSLPLVDDYFTRRTRDAENLSKFWHKDAIGSPEHDPYWQYFFKGQDIDWQALELDVIKHFECMYHLVKKEKAVSLDAKAGA</sequence>
<evidence type="ECO:0000256" key="6">
    <source>
        <dbReference type="ARBA" id="ARBA00022839"/>
    </source>
</evidence>
<dbReference type="STRING" id="349064.SAMN05660429_01964"/>